<organism evidence="2">
    <name type="scientific">Mytilinidion resinicola</name>
    <dbReference type="NCBI Taxonomy" id="574789"/>
    <lineage>
        <taxon>Eukaryota</taxon>
        <taxon>Fungi</taxon>
        <taxon>Dikarya</taxon>
        <taxon>Ascomycota</taxon>
        <taxon>Pezizomycotina</taxon>
        <taxon>Dothideomycetes</taxon>
        <taxon>Pleosporomycetidae</taxon>
        <taxon>Mytilinidiales</taxon>
        <taxon>Mytilinidiaceae</taxon>
        <taxon>Mytilinidion</taxon>
    </lineage>
</organism>
<dbReference type="Pfam" id="PF06985">
    <property type="entry name" value="HET"/>
    <property type="match status" value="1"/>
</dbReference>
<dbReference type="RefSeq" id="XP_033578929.1">
    <property type="nucleotide sequence ID" value="XM_033723527.1"/>
</dbReference>
<dbReference type="Proteomes" id="UP000504636">
    <property type="component" value="Unplaced"/>
</dbReference>
<proteinExistence type="predicted"/>
<dbReference type="AlphaFoldDB" id="A0A6A6YVF8"/>
<dbReference type="GeneID" id="54464420"/>
<dbReference type="OrthoDB" id="2426273at2759"/>
<accession>A0A6A6YVF8</accession>
<gene>
    <name evidence="2 4" type="ORF">BDZ99DRAFT_497572</name>
</gene>
<dbReference type="PANTHER" id="PTHR39596">
    <property type="match status" value="1"/>
</dbReference>
<reference evidence="4" key="3">
    <citation type="submission" date="2025-04" db="UniProtKB">
        <authorList>
            <consortium name="RefSeq"/>
        </authorList>
    </citation>
    <scope>IDENTIFICATION</scope>
    <source>
        <strain evidence="4">CBS 304.34</strain>
    </source>
</reference>
<dbReference type="PANTHER" id="PTHR39596:SF2">
    <property type="entry name" value="HET DOMAIN PROTEIN (AFU_ORTHOLOGUE AFUA_1G17550)-RELATED"/>
    <property type="match status" value="1"/>
</dbReference>
<evidence type="ECO:0000313" key="2">
    <source>
        <dbReference type="EMBL" id="KAF2811965.1"/>
    </source>
</evidence>
<evidence type="ECO:0000313" key="4">
    <source>
        <dbReference type="RefSeq" id="XP_033578929.1"/>
    </source>
</evidence>
<evidence type="ECO:0000259" key="1">
    <source>
        <dbReference type="Pfam" id="PF06985"/>
    </source>
</evidence>
<dbReference type="EMBL" id="MU003698">
    <property type="protein sequence ID" value="KAF2811965.1"/>
    <property type="molecule type" value="Genomic_DNA"/>
</dbReference>
<name>A0A6A6YVF8_9PEZI</name>
<dbReference type="InterPro" id="IPR010730">
    <property type="entry name" value="HET"/>
</dbReference>
<reference evidence="2 4" key="1">
    <citation type="journal article" date="2020" name="Stud. Mycol.">
        <title>101 Dothideomycetes genomes: a test case for predicting lifestyles and emergence of pathogens.</title>
        <authorList>
            <person name="Haridas S."/>
            <person name="Albert R."/>
            <person name="Binder M."/>
            <person name="Bloem J."/>
            <person name="Labutti K."/>
            <person name="Salamov A."/>
            <person name="Andreopoulos B."/>
            <person name="Baker S."/>
            <person name="Barry K."/>
            <person name="Bills G."/>
            <person name="Bluhm B."/>
            <person name="Cannon C."/>
            <person name="Castanera R."/>
            <person name="Culley D."/>
            <person name="Daum C."/>
            <person name="Ezra D."/>
            <person name="Gonzalez J."/>
            <person name="Henrissat B."/>
            <person name="Kuo A."/>
            <person name="Liang C."/>
            <person name="Lipzen A."/>
            <person name="Lutzoni F."/>
            <person name="Magnuson J."/>
            <person name="Mondo S."/>
            <person name="Nolan M."/>
            <person name="Ohm R."/>
            <person name="Pangilinan J."/>
            <person name="Park H.-J."/>
            <person name="Ramirez L."/>
            <person name="Alfaro M."/>
            <person name="Sun H."/>
            <person name="Tritt A."/>
            <person name="Yoshinaga Y."/>
            <person name="Zwiers L.-H."/>
            <person name="Turgeon B."/>
            <person name="Goodwin S."/>
            <person name="Spatafora J."/>
            <person name="Crous P."/>
            <person name="Grigoriev I."/>
        </authorList>
    </citation>
    <scope>NUCLEOTIDE SEQUENCE</scope>
    <source>
        <strain evidence="2 4">CBS 304.34</strain>
    </source>
</reference>
<protein>
    <recommendedName>
        <fullName evidence="1">Heterokaryon incompatibility domain-containing protein</fullName>
    </recommendedName>
</protein>
<feature type="domain" description="Heterokaryon incompatibility" evidence="1">
    <location>
        <begin position="390"/>
        <end position="480"/>
    </location>
</feature>
<sequence>MNLACLTNLSRTSPRSLLPFHNHPKTEQFPHSKMEHLNLPNNADDRIKIPYYRPVGGVSYSYDGLDFRTYPQRCGWDLSAWSSITAETNDFSFSSWLATSNPTQSLENLGSFLQTWLFFGLLSHVTRLDIKTADFLRRDEYGDVSITTAALQKYQESWVAHPNEEKSEDEERDDLERMRSLRDAEIILRQIENVISAALEGTLEDPVVWKPESVLLRLRARGSVELTPEERGRSKTMSAVLADIHFSCCLLVAALSVTSGEVSWQYTGVFPLLHLRMIEDGWCPFYIRRAWHNLAIENQVRAFALGSIRCKLDHSDCHRSKCVQDQAGSAHEPAHCVVGCKCALIQPPIEEMIEILKNGDIPVLLLSEDEDDDTVSEMRVQVHAAKDFPYIAISHVWADGLGNPKENAIPECQARRLHQHLLSYMREREESEDTLYFAETLPFWLDTLCIPIAPEYKELRNASIVQMHQIYRDAEATLILDQDLENLPPSEANVNVLVRLAMSAWSTRLWTYQEGATARGLYIAGDGRSIHIDMLVDLYMNKQRLQREFKDLLQIFRFRIAENRMLARSNDYDDWQAQCMLRALFQRTTSRGDDEAICIGSFLAFDISTVLEAEPGDRMKALLSLFPTIPPNIIFGFGERIAEKGFRWAPKTFLYPDGLAFYPLPPEMLRDYASVQGPGSSSVENGAIDFATYKRAESYLHPEGLGLVTFFPSIRLIGGESLTQHFVLRIESTMDSFSGR</sequence>
<keyword evidence="3" id="KW-1185">Reference proteome</keyword>
<evidence type="ECO:0000313" key="3">
    <source>
        <dbReference type="Proteomes" id="UP000504636"/>
    </source>
</evidence>
<reference evidence="4" key="2">
    <citation type="submission" date="2020-04" db="EMBL/GenBank/DDBJ databases">
        <authorList>
            <consortium name="NCBI Genome Project"/>
        </authorList>
    </citation>
    <scope>NUCLEOTIDE SEQUENCE</scope>
    <source>
        <strain evidence="4">CBS 304.34</strain>
    </source>
</reference>